<dbReference type="KEGG" id="cku:UL82_02160"/>
<feature type="region of interest" description="Disordered" evidence="8">
    <location>
        <begin position="1"/>
        <end position="23"/>
    </location>
</feature>
<feature type="transmembrane region" description="Helical" evidence="9">
    <location>
        <begin position="380"/>
        <end position="398"/>
    </location>
</feature>
<evidence type="ECO:0000256" key="6">
    <source>
        <dbReference type="ARBA" id="ARBA00022989"/>
    </source>
</evidence>
<dbReference type="CDD" id="cd06550">
    <property type="entry name" value="TM_ABC_iron-siderophores_like"/>
    <property type="match status" value="1"/>
</dbReference>
<proteinExistence type="inferred from homology"/>
<dbReference type="InterPro" id="IPR000522">
    <property type="entry name" value="ABC_transptr_permease_BtuC"/>
</dbReference>
<evidence type="ECO:0000313" key="11">
    <source>
        <dbReference type="Proteomes" id="UP000033457"/>
    </source>
</evidence>
<dbReference type="STRING" id="35755.UL82_02160"/>
<keyword evidence="11" id="KW-1185">Reference proteome</keyword>
<evidence type="ECO:0000256" key="9">
    <source>
        <dbReference type="SAM" id="Phobius"/>
    </source>
</evidence>
<keyword evidence="7 9" id="KW-0472">Membrane</keyword>
<dbReference type="PANTHER" id="PTHR30472">
    <property type="entry name" value="FERRIC ENTEROBACTIN TRANSPORT SYSTEM PERMEASE PROTEIN"/>
    <property type="match status" value="1"/>
</dbReference>
<organism evidence="10 11">
    <name type="scientific">Corynebacterium kutscheri</name>
    <dbReference type="NCBI Taxonomy" id="35755"/>
    <lineage>
        <taxon>Bacteria</taxon>
        <taxon>Bacillati</taxon>
        <taxon>Actinomycetota</taxon>
        <taxon>Actinomycetes</taxon>
        <taxon>Mycobacteriales</taxon>
        <taxon>Corynebacteriaceae</taxon>
        <taxon>Corynebacterium</taxon>
    </lineage>
</organism>
<feature type="transmembrane region" description="Helical" evidence="9">
    <location>
        <begin position="108"/>
        <end position="127"/>
    </location>
</feature>
<evidence type="ECO:0000256" key="7">
    <source>
        <dbReference type="ARBA" id="ARBA00023136"/>
    </source>
</evidence>
<keyword evidence="3" id="KW-0813">Transport</keyword>
<feature type="transmembrane region" description="Helical" evidence="9">
    <location>
        <begin position="134"/>
        <end position="156"/>
    </location>
</feature>
<protein>
    <submittedName>
        <fullName evidence="10">ABC-type Fe3+-siderophore transport system, permease component</fullName>
    </submittedName>
</protein>
<dbReference type="Pfam" id="PF01032">
    <property type="entry name" value="FecCD"/>
    <property type="match status" value="1"/>
</dbReference>
<dbReference type="PANTHER" id="PTHR30472:SF25">
    <property type="entry name" value="ABC TRANSPORTER PERMEASE PROTEIN MJ0876-RELATED"/>
    <property type="match status" value="1"/>
</dbReference>
<dbReference type="AlphaFoldDB" id="A0A0F6QYM0"/>
<dbReference type="GO" id="GO:0005886">
    <property type="term" value="C:plasma membrane"/>
    <property type="evidence" value="ECO:0007669"/>
    <property type="project" value="UniProtKB-SubCell"/>
</dbReference>
<evidence type="ECO:0000256" key="8">
    <source>
        <dbReference type="SAM" id="MobiDB-lite"/>
    </source>
</evidence>
<sequence length="407" mass="42903">MTHRVNSQKSNAVDHQPDLENDQNGNLASLPRTVWDDSAVVSLQGTGVVMNSSQMDNTISSTIDANSVVFQRRKQCQITLFVSLFALLLIVVLLSIALGQYYVPVQDILPILLGGSDSAGLASSVVWEIRLPRIILGLLVGAALGVAGTLMQALFANPLAEPSIIGVTSGAGVGAALVIVFEIAILGTFTVPVAAFITALMVTGIIYQLARHNGRVAVVNLILTGIAINAVCGAIISFMLYLAPTSNREQIIFWQMGSLNGSQWKHVWVVLPVVVLGVVIALRLGRKLDVLALGERAAGHTGIDVAKLRVVAIVSSTVLTAGAVSFAGLIGFVGLIVPHLLRQIVGPENRILIPASALAGAVLIGFADIAARTLIPFADLPIGIFTALVGGPTFFILLRRMMRKGLH</sequence>
<feature type="transmembrane region" description="Helical" evidence="9">
    <location>
        <begin position="162"/>
        <end position="186"/>
    </location>
</feature>
<feature type="transmembrane region" description="Helical" evidence="9">
    <location>
        <begin position="216"/>
        <end position="243"/>
    </location>
</feature>
<feature type="compositionally biased region" description="Polar residues" evidence="8">
    <location>
        <begin position="1"/>
        <end position="13"/>
    </location>
</feature>
<dbReference type="EMBL" id="CP011312">
    <property type="protein sequence ID" value="AKE40657.1"/>
    <property type="molecule type" value="Genomic_DNA"/>
</dbReference>
<evidence type="ECO:0000256" key="2">
    <source>
        <dbReference type="ARBA" id="ARBA00007935"/>
    </source>
</evidence>
<gene>
    <name evidence="10" type="ORF">UL82_02160</name>
</gene>
<dbReference type="GO" id="GO:0022857">
    <property type="term" value="F:transmembrane transporter activity"/>
    <property type="evidence" value="ECO:0007669"/>
    <property type="project" value="InterPro"/>
</dbReference>
<accession>A0A0F6QYM0</accession>
<feature type="transmembrane region" description="Helical" evidence="9">
    <location>
        <begin position="318"/>
        <end position="341"/>
    </location>
</feature>
<evidence type="ECO:0000256" key="5">
    <source>
        <dbReference type="ARBA" id="ARBA00022692"/>
    </source>
</evidence>
<dbReference type="SUPFAM" id="SSF81345">
    <property type="entry name" value="ABC transporter involved in vitamin B12 uptake, BtuC"/>
    <property type="match status" value="1"/>
</dbReference>
<reference evidence="10 11" key="1">
    <citation type="journal article" date="2015" name="Genome Announc.">
        <title>Complete Genome Sequence of Corynebacterium kutscheri DSM 20755, a Corynebacterial Type Strain with Remarkably Low G+C Content of Chromosomal DNA.</title>
        <authorList>
            <person name="Ruckert C."/>
            <person name="Albersmeier A."/>
            <person name="Winkler A."/>
            <person name="Tauch A."/>
        </authorList>
    </citation>
    <scope>NUCLEOTIDE SEQUENCE [LARGE SCALE GENOMIC DNA]</scope>
    <source>
        <strain evidence="10 11">DSM 20755</strain>
    </source>
</reference>
<evidence type="ECO:0000256" key="4">
    <source>
        <dbReference type="ARBA" id="ARBA00022475"/>
    </source>
</evidence>
<keyword evidence="5 9" id="KW-0812">Transmembrane</keyword>
<dbReference type="HOGENOM" id="CLU_013016_0_3_11"/>
<evidence type="ECO:0000256" key="3">
    <source>
        <dbReference type="ARBA" id="ARBA00022448"/>
    </source>
</evidence>
<comment type="similarity">
    <text evidence="2">Belongs to the binding-protein-dependent transport system permease family. FecCD subfamily.</text>
</comment>
<feature type="transmembrane region" description="Helical" evidence="9">
    <location>
        <begin position="80"/>
        <end position="102"/>
    </location>
</feature>
<dbReference type="Proteomes" id="UP000033457">
    <property type="component" value="Chromosome"/>
</dbReference>
<feature type="transmembrane region" description="Helical" evidence="9">
    <location>
        <begin position="353"/>
        <end position="374"/>
    </location>
</feature>
<evidence type="ECO:0000256" key="1">
    <source>
        <dbReference type="ARBA" id="ARBA00004651"/>
    </source>
</evidence>
<evidence type="ECO:0000313" key="10">
    <source>
        <dbReference type="EMBL" id="AKE40657.1"/>
    </source>
</evidence>
<comment type="subcellular location">
    <subcellularLocation>
        <location evidence="1">Cell membrane</location>
        <topology evidence="1">Multi-pass membrane protein</topology>
    </subcellularLocation>
</comment>
<feature type="transmembrane region" description="Helical" evidence="9">
    <location>
        <begin position="193"/>
        <end position="210"/>
    </location>
</feature>
<keyword evidence="4" id="KW-1003">Cell membrane</keyword>
<dbReference type="FunFam" id="1.10.3470.10:FF:000001">
    <property type="entry name" value="Vitamin B12 ABC transporter permease BtuC"/>
    <property type="match status" value="1"/>
</dbReference>
<dbReference type="Gene3D" id="1.10.3470.10">
    <property type="entry name" value="ABC transporter involved in vitamin B12 uptake, BtuC"/>
    <property type="match status" value="1"/>
</dbReference>
<name>A0A0F6QYM0_9CORY</name>
<dbReference type="GO" id="GO:0033214">
    <property type="term" value="P:siderophore-iron import into cell"/>
    <property type="evidence" value="ECO:0007669"/>
    <property type="project" value="TreeGrafter"/>
</dbReference>
<feature type="transmembrane region" description="Helical" evidence="9">
    <location>
        <begin position="264"/>
        <end position="284"/>
    </location>
</feature>
<dbReference type="InterPro" id="IPR037294">
    <property type="entry name" value="ABC_BtuC-like"/>
</dbReference>
<keyword evidence="6 9" id="KW-1133">Transmembrane helix</keyword>